<dbReference type="Proteomes" id="UP000288859">
    <property type="component" value="Unassembled WGS sequence"/>
</dbReference>
<protein>
    <recommendedName>
        <fullName evidence="8">UTP23 sensor motif region domain-containing protein</fullName>
    </recommendedName>
</protein>
<evidence type="ECO:0000256" key="1">
    <source>
        <dbReference type="ARBA" id="ARBA00004604"/>
    </source>
</evidence>
<evidence type="ECO:0000259" key="8">
    <source>
        <dbReference type="Pfam" id="PF24779"/>
    </source>
</evidence>
<gene>
    <name evidence="9" type="ORF">B0A52_08152</name>
</gene>
<keyword evidence="2" id="KW-0690">Ribosome biogenesis</keyword>
<dbReference type="OrthoDB" id="25675at2759"/>
<dbReference type="InterPro" id="IPR029060">
    <property type="entry name" value="PIN-like_dom_sf"/>
</dbReference>
<sequence length="324" mass="36419">MRAKRSKKYRKIMSSYQMAFGFREPYQVLLDSHFLKTCYSFHMPLQKYVENTLHGQARLFITNCTLSRIMAEHEKEKARLKARNGEGNTPRLKNRPDFLPPPLDLPMRHCKHKNDAGEDLGVISEARCLLDLVADHPHGNELAKNKQHYILATADADEKEQRSKSFLNVRERARMIPGVPIIYVKRSVMILEEFSGVSARVRVKAEKEKFSEGLVNDRKRKRGEGADDSSDEDGDGLEVSERNPKGRGLGRAKGPNPLSVKKKKAKHSQEDGRPSTQPDGSGEGRRKKTRRGTRGKGRPKGENRTLSTTAQTETGGEATGATDT</sequence>
<dbReference type="SUPFAM" id="SSF88723">
    <property type="entry name" value="PIN domain-like"/>
    <property type="match status" value="1"/>
</dbReference>
<evidence type="ECO:0000256" key="7">
    <source>
        <dbReference type="SAM" id="MobiDB-lite"/>
    </source>
</evidence>
<evidence type="ECO:0000313" key="9">
    <source>
        <dbReference type="EMBL" id="RVX67623.1"/>
    </source>
</evidence>
<evidence type="ECO:0000313" key="10">
    <source>
        <dbReference type="Proteomes" id="UP000288859"/>
    </source>
</evidence>
<keyword evidence="3" id="KW-0698">rRNA processing</keyword>
<reference evidence="9 10" key="1">
    <citation type="submission" date="2017-03" db="EMBL/GenBank/DDBJ databases">
        <title>Genomes of endolithic fungi from Antarctica.</title>
        <authorList>
            <person name="Coleine C."/>
            <person name="Masonjones S."/>
            <person name="Stajich J.E."/>
        </authorList>
    </citation>
    <scope>NUCLEOTIDE SEQUENCE [LARGE SCALE GENOMIC DNA]</scope>
    <source>
        <strain evidence="9 10">CCFEE 6314</strain>
    </source>
</reference>
<keyword evidence="4" id="KW-0539">Nucleus</keyword>
<dbReference type="GO" id="GO:0006364">
    <property type="term" value="P:rRNA processing"/>
    <property type="evidence" value="ECO:0007669"/>
    <property type="project" value="UniProtKB-KW"/>
</dbReference>
<name>A0A438MXE7_EXOME</name>
<comment type="similarity">
    <text evidence="6">Belongs to the UTP23/FCF1 family. UTP23 subfamily.</text>
</comment>
<dbReference type="AlphaFoldDB" id="A0A438MXE7"/>
<dbReference type="VEuPathDB" id="FungiDB:PV10_04935"/>
<evidence type="ECO:0000256" key="5">
    <source>
        <dbReference type="ARBA" id="ARBA00037300"/>
    </source>
</evidence>
<evidence type="ECO:0000256" key="3">
    <source>
        <dbReference type="ARBA" id="ARBA00022552"/>
    </source>
</evidence>
<dbReference type="InterPro" id="IPR006984">
    <property type="entry name" value="Fcf1/UTP23"/>
</dbReference>
<feature type="region of interest" description="Disordered" evidence="7">
    <location>
        <begin position="216"/>
        <end position="324"/>
    </location>
</feature>
<dbReference type="PANTHER" id="PTHR12416">
    <property type="entry name" value="RRNA-PROCESSING PROTEIN UTP23 HOMOLOG"/>
    <property type="match status" value="1"/>
</dbReference>
<dbReference type="GO" id="GO:0032040">
    <property type="term" value="C:small-subunit processome"/>
    <property type="evidence" value="ECO:0007669"/>
    <property type="project" value="InterPro"/>
</dbReference>
<comment type="caution">
    <text evidence="9">The sequence shown here is derived from an EMBL/GenBank/DDBJ whole genome shotgun (WGS) entry which is preliminary data.</text>
</comment>
<dbReference type="Pfam" id="PF04900">
    <property type="entry name" value="Fcf1"/>
    <property type="match status" value="1"/>
</dbReference>
<proteinExistence type="inferred from homology"/>
<dbReference type="EMBL" id="NAJM01000046">
    <property type="protein sequence ID" value="RVX67623.1"/>
    <property type="molecule type" value="Genomic_DNA"/>
</dbReference>
<dbReference type="Pfam" id="PF24779">
    <property type="entry name" value="UTP23_sensor"/>
    <property type="match status" value="1"/>
</dbReference>
<feature type="compositionally biased region" description="Basic residues" evidence="7">
    <location>
        <begin position="285"/>
        <end position="298"/>
    </location>
</feature>
<evidence type="ECO:0000256" key="4">
    <source>
        <dbReference type="ARBA" id="ARBA00023242"/>
    </source>
</evidence>
<comment type="subcellular location">
    <subcellularLocation>
        <location evidence="1">Nucleus</location>
        <location evidence="1">Nucleolus</location>
    </subcellularLocation>
</comment>
<dbReference type="Gene3D" id="3.40.50.1010">
    <property type="entry name" value="5'-nuclease"/>
    <property type="match status" value="1"/>
</dbReference>
<organism evidence="9 10">
    <name type="scientific">Exophiala mesophila</name>
    <name type="common">Black yeast-like fungus</name>
    <dbReference type="NCBI Taxonomy" id="212818"/>
    <lineage>
        <taxon>Eukaryota</taxon>
        <taxon>Fungi</taxon>
        <taxon>Dikarya</taxon>
        <taxon>Ascomycota</taxon>
        <taxon>Pezizomycotina</taxon>
        <taxon>Eurotiomycetes</taxon>
        <taxon>Chaetothyriomycetidae</taxon>
        <taxon>Chaetothyriales</taxon>
        <taxon>Herpotrichiellaceae</taxon>
        <taxon>Exophiala</taxon>
    </lineage>
</organism>
<feature type="domain" description="UTP23 sensor motif region" evidence="8">
    <location>
        <begin position="251"/>
        <end position="264"/>
    </location>
</feature>
<accession>A0A438MXE7</accession>
<dbReference type="InterPro" id="IPR057776">
    <property type="entry name" value="UTP23_sensor"/>
</dbReference>
<feature type="compositionally biased region" description="Low complexity" evidence="7">
    <location>
        <begin position="308"/>
        <end position="324"/>
    </location>
</feature>
<evidence type="ECO:0000256" key="6">
    <source>
        <dbReference type="ARBA" id="ARBA00038503"/>
    </source>
</evidence>
<comment type="function">
    <text evidence="5">Involved in rRNA-processing and ribosome biogenesis.</text>
</comment>
<evidence type="ECO:0000256" key="2">
    <source>
        <dbReference type="ARBA" id="ARBA00022517"/>
    </source>
</evidence>
<feature type="compositionally biased region" description="Acidic residues" evidence="7">
    <location>
        <begin position="226"/>
        <end position="238"/>
    </location>
</feature>